<dbReference type="InterPro" id="IPR037026">
    <property type="entry name" value="Vgr_OB-fold_dom_sf"/>
</dbReference>
<dbReference type="AlphaFoldDB" id="A0ABD5PIK7"/>
<organism evidence="3 4">
    <name type="scientific">Halobium salinum</name>
    <dbReference type="NCBI Taxonomy" id="1364940"/>
    <lineage>
        <taxon>Archaea</taxon>
        <taxon>Methanobacteriati</taxon>
        <taxon>Methanobacteriota</taxon>
        <taxon>Stenosarchaea group</taxon>
        <taxon>Halobacteria</taxon>
        <taxon>Halobacteriales</taxon>
        <taxon>Haloferacaceae</taxon>
        <taxon>Halobium</taxon>
    </lineage>
</organism>
<name>A0ABD5PIK7_9EURY</name>
<evidence type="ECO:0000313" key="3">
    <source>
        <dbReference type="EMBL" id="MFC4360601.1"/>
    </source>
</evidence>
<comment type="caution">
    <text evidence="3">The sequence shown here is derived from an EMBL/GenBank/DDBJ whole genome shotgun (WGS) entry which is preliminary data.</text>
</comment>
<evidence type="ECO:0000259" key="2">
    <source>
        <dbReference type="Pfam" id="PF04717"/>
    </source>
</evidence>
<feature type="domain" description="Gp5/Type VI secretion system Vgr protein OB-fold" evidence="2">
    <location>
        <begin position="20"/>
        <end position="93"/>
    </location>
</feature>
<dbReference type="InterPro" id="IPR006531">
    <property type="entry name" value="Gp5/Vgr_OB"/>
</dbReference>
<protein>
    <submittedName>
        <fullName evidence="3">Phage baseplate assembly protein V</fullName>
    </submittedName>
</protein>
<dbReference type="SUPFAM" id="SSF69255">
    <property type="entry name" value="gp5 N-terminal domain-like"/>
    <property type="match status" value="1"/>
</dbReference>
<feature type="region of interest" description="Disordered" evidence="1">
    <location>
        <begin position="1"/>
        <end position="31"/>
    </location>
</feature>
<keyword evidence="4" id="KW-1185">Reference proteome</keyword>
<dbReference type="RefSeq" id="WP_267620955.1">
    <property type="nucleotide sequence ID" value="NZ_JAODIW010000005.1"/>
</dbReference>
<dbReference type="Proteomes" id="UP001595921">
    <property type="component" value="Unassembled WGS sequence"/>
</dbReference>
<feature type="compositionally biased region" description="Acidic residues" evidence="1">
    <location>
        <begin position="1"/>
        <end position="12"/>
    </location>
</feature>
<proteinExistence type="predicted"/>
<dbReference type="SUPFAM" id="SSF69349">
    <property type="entry name" value="Phage fibre proteins"/>
    <property type="match status" value="1"/>
</dbReference>
<evidence type="ECO:0000313" key="4">
    <source>
        <dbReference type="Proteomes" id="UP001595921"/>
    </source>
</evidence>
<evidence type="ECO:0000256" key="1">
    <source>
        <dbReference type="SAM" id="MobiDB-lite"/>
    </source>
</evidence>
<dbReference type="EMBL" id="JBHSDS010000017">
    <property type="protein sequence ID" value="MFC4360601.1"/>
    <property type="molecule type" value="Genomic_DNA"/>
</dbReference>
<dbReference type="Gene3D" id="2.40.50.230">
    <property type="entry name" value="Gp5 N-terminal domain"/>
    <property type="match status" value="1"/>
</dbReference>
<reference evidence="3 4" key="1">
    <citation type="journal article" date="2019" name="Int. J. Syst. Evol. Microbiol.">
        <title>The Global Catalogue of Microorganisms (GCM) 10K type strain sequencing project: providing services to taxonomists for standard genome sequencing and annotation.</title>
        <authorList>
            <consortium name="The Broad Institute Genomics Platform"/>
            <consortium name="The Broad Institute Genome Sequencing Center for Infectious Disease"/>
            <person name="Wu L."/>
            <person name="Ma J."/>
        </authorList>
    </citation>
    <scope>NUCLEOTIDE SEQUENCE [LARGE SCALE GENOMIC DNA]</scope>
    <source>
        <strain evidence="3 4">CGMCC 1.12553</strain>
    </source>
</reference>
<accession>A0ABD5PIK7</accession>
<gene>
    <name evidence="3" type="ORF">ACFO0N_21870</name>
</gene>
<dbReference type="Pfam" id="PF04717">
    <property type="entry name" value="Phage_base_V"/>
    <property type="match status" value="1"/>
</dbReference>
<sequence length="214" mass="23548">MSFGEFTEEPPEEGIRGVATGIVTDNKDPEGMGRVQIRYPWRDEDQQSFWARTARTMAGKDRGTYFLPEVDDEVLVAFEQGDIHYPYVIGALWSAAEKPPVDNADGKNNIRKIRSRSGHEITLDDTERAEKVEIKTNAGHSVVLDDSTGGEKIQLKDKTGKNTIEFKSVPGDINIKSNLNVNVESKMITIKGTGNVTVEAGGILTLKGSLVKIN</sequence>